<evidence type="ECO:0000259" key="7">
    <source>
        <dbReference type="Pfam" id="PF10436"/>
    </source>
</evidence>
<sequence length="228" mass="25122">MRWVWALLKNASLAGAPKYIEHFSKFSPSPLSMKQFLDFGSSNACEKTSFTFLRQELPVRLANIMKEINLLPDRVLSTPSVQLVQSWYVQSLLDIMEFLDKDHKACLSTRTPTAMTPSPTRTSSTSWTASTSAASPSACSSTSTPSSLMAAPTQPIPNTSAASTPTATSLRWSKMPTTWLSSCVTSITWPHLTWRSRRSMQPTPNSRFTWSTSPPTSTTCSLSSSRMP</sequence>
<evidence type="ECO:0000256" key="5">
    <source>
        <dbReference type="RuleBase" id="RU366032"/>
    </source>
</evidence>
<evidence type="ECO:0000313" key="8">
    <source>
        <dbReference type="EMBL" id="BAG57064.1"/>
    </source>
</evidence>
<dbReference type="Pfam" id="PF10436">
    <property type="entry name" value="BCDHK_Adom3"/>
    <property type="match status" value="1"/>
</dbReference>
<protein>
    <recommendedName>
        <fullName evidence="5">Protein-serine/threonine kinase</fullName>
        <ecNumber evidence="5">2.7.11.-</ecNumber>
    </recommendedName>
</protein>
<feature type="region of interest" description="Disordered" evidence="6">
    <location>
        <begin position="109"/>
        <end position="164"/>
    </location>
</feature>
<organism evidence="8">
    <name type="scientific">Homo sapiens</name>
    <name type="common">Human</name>
    <dbReference type="NCBI Taxonomy" id="9606"/>
    <lineage>
        <taxon>Eukaryota</taxon>
        <taxon>Metazoa</taxon>
        <taxon>Chordata</taxon>
        <taxon>Craniata</taxon>
        <taxon>Vertebrata</taxon>
        <taxon>Euteleostomi</taxon>
        <taxon>Mammalia</taxon>
        <taxon>Eutheria</taxon>
        <taxon>Euarchontoglires</taxon>
        <taxon>Primates</taxon>
        <taxon>Haplorrhini</taxon>
        <taxon>Catarrhini</taxon>
        <taxon>Hominidae</taxon>
        <taxon>Homo</taxon>
    </lineage>
</organism>
<evidence type="ECO:0000256" key="4">
    <source>
        <dbReference type="ARBA" id="ARBA00022840"/>
    </source>
</evidence>
<evidence type="ECO:0000256" key="3">
    <source>
        <dbReference type="ARBA" id="ARBA00022777"/>
    </source>
</evidence>
<dbReference type="PeptideAtlas" id="B4DEF3"/>
<keyword evidence="3 5" id="KW-0418">Kinase</keyword>
<keyword evidence="5" id="KW-0496">Mitochondrion</keyword>
<keyword evidence="1 5" id="KW-0808">Transferase</keyword>
<dbReference type="SMR" id="B4DEF3"/>
<accession>B4DEF3</accession>
<comment type="subcellular location">
    <subcellularLocation>
        <location evidence="5">Mitochondrion matrix</location>
    </subcellularLocation>
</comment>
<feature type="compositionally biased region" description="Low complexity" evidence="6">
    <location>
        <begin position="206"/>
        <end position="228"/>
    </location>
</feature>
<dbReference type="InterPro" id="IPR018955">
    <property type="entry name" value="BCDHK/PDK_N"/>
</dbReference>
<evidence type="ECO:0000256" key="1">
    <source>
        <dbReference type="ARBA" id="ARBA00022679"/>
    </source>
</evidence>
<name>B4DEF3_HUMAN</name>
<reference evidence="8" key="1">
    <citation type="submission" date="2007-10" db="EMBL/GenBank/DDBJ databases">
        <title>NEDO human cDNA sequencing project focused on splicing variants.</title>
        <authorList>
            <person name="Wakamatsu A."/>
            <person name="Yamamoto J."/>
            <person name="Kimura K."/>
            <person name="Ishii S."/>
            <person name="Watanabe K."/>
            <person name="Sugiyama A."/>
            <person name="Murakawa K."/>
            <person name="Kaida T."/>
            <person name="Tsuchiya K."/>
            <person name="Fukuzumi Y."/>
            <person name="Kumagai A."/>
            <person name="Oishi Y."/>
            <person name="Yamamoto S."/>
            <person name="Ono Y."/>
            <person name="Komori Y."/>
            <person name="Yamazaki M."/>
            <person name="Kisu Y."/>
            <person name="Nishikawa T."/>
            <person name="Sugano S."/>
            <person name="Nomura N."/>
            <person name="Isogai T."/>
        </authorList>
    </citation>
    <scope>NUCLEOTIDE SEQUENCE</scope>
    <source>
        <tissue evidence="8">Cerebellum</tissue>
    </source>
</reference>
<dbReference type="GO" id="GO:0005524">
    <property type="term" value="F:ATP binding"/>
    <property type="evidence" value="ECO:0007669"/>
    <property type="project" value="UniProtKB-UniRule"/>
</dbReference>
<dbReference type="InterPro" id="IPR036784">
    <property type="entry name" value="AK/P_DHK_N_sf"/>
</dbReference>
<evidence type="ECO:0000256" key="2">
    <source>
        <dbReference type="ARBA" id="ARBA00022741"/>
    </source>
</evidence>
<proteinExistence type="evidence at transcript level"/>
<keyword evidence="2 5" id="KW-0547">Nucleotide-binding</keyword>
<feature type="domain" description="Branched-chain alpha-ketoacid dehydrogenase kinase/Pyruvate dehydrogenase kinase N-terminal" evidence="7">
    <location>
        <begin position="30"/>
        <end position="101"/>
    </location>
</feature>
<dbReference type="PANTHER" id="PTHR11947">
    <property type="entry name" value="PYRUVATE DEHYDROGENASE KINASE"/>
    <property type="match status" value="1"/>
</dbReference>
<dbReference type="Gene3D" id="1.20.140.20">
    <property type="entry name" value="Alpha-ketoacid/pyruvate dehydrogenase kinase, N-terminal domain"/>
    <property type="match status" value="1"/>
</dbReference>
<keyword evidence="4 5" id="KW-0067">ATP-binding</keyword>
<feature type="region of interest" description="Disordered" evidence="6">
    <location>
        <begin position="197"/>
        <end position="228"/>
    </location>
</feature>
<dbReference type="GO" id="GO:0004672">
    <property type="term" value="F:protein kinase activity"/>
    <property type="evidence" value="ECO:0007669"/>
    <property type="project" value="InterPro"/>
</dbReference>
<dbReference type="GO" id="GO:0005759">
    <property type="term" value="C:mitochondrial matrix"/>
    <property type="evidence" value="ECO:0007669"/>
    <property type="project" value="UniProtKB-SubCell"/>
</dbReference>
<dbReference type="PANTHER" id="PTHR11947:SF15">
    <property type="entry name" value="[PYRUVATE DEHYDROGENASE (ACETYL-TRANSFERRING)] KINASE ISOZYME 2, MITOCHONDRIAL"/>
    <property type="match status" value="1"/>
</dbReference>
<dbReference type="AlphaFoldDB" id="B4DEF3"/>
<dbReference type="SUPFAM" id="SSF69012">
    <property type="entry name" value="alpha-ketoacid dehydrogenase kinase, N-terminal domain"/>
    <property type="match status" value="1"/>
</dbReference>
<keyword evidence="8" id="KW-0670">Pyruvate</keyword>
<dbReference type="EC" id="2.7.11.-" evidence="5"/>
<dbReference type="EMBL" id="AK293600">
    <property type="protein sequence ID" value="BAG57064.1"/>
    <property type="molecule type" value="mRNA"/>
</dbReference>
<comment type="similarity">
    <text evidence="5">Belongs to the PDK/BCKDK protein kinase family.</text>
</comment>
<evidence type="ECO:0000256" key="6">
    <source>
        <dbReference type="SAM" id="MobiDB-lite"/>
    </source>
</evidence>
<dbReference type="InterPro" id="IPR039028">
    <property type="entry name" value="BCKD/PDK"/>
</dbReference>